<dbReference type="PANTHER" id="PTHR43818:SF11">
    <property type="entry name" value="BCDNA.GH03377"/>
    <property type="match status" value="1"/>
</dbReference>
<dbReference type="Pfam" id="PF01408">
    <property type="entry name" value="GFO_IDH_MocA"/>
    <property type="match status" value="1"/>
</dbReference>
<dbReference type="Gene3D" id="3.40.50.720">
    <property type="entry name" value="NAD(P)-binding Rossmann-like Domain"/>
    <property type="match status" value="1"/>
</dbReference>
<dbReference type="GO" id="GO:0016491">
    <property type="term" value="F:oxidoreductase activity"/>
    <property type="evidence" value="ECO:0007669"/>
    <property type="project" value="UniProtKB-KW"/>
</dbReference>
<dbReference type="EMBL" id="QURL01000003">
    <property type="protein sequence ID" value="RFC64515.1"/>
    <property type="molecule type" value="Genomic_DNA"/>
</dbReference>
<dbReference type="PANTHER" id="PTHR43818">
    <property type="entry name" value="BCDNA.GH03377"/>
    <property type="match status" value="1"/>
</dbReference>
<dbReference type="SUPFAM" id="SSF51735">
    <property type="entry name" value="NAD(P)-binding Rossmann-fold domains"/>
    <property type="match status" value="1"/>
</dbReference>
<proteinExistence type="predicted"/>
<dbReference type="OrthoDB" id="9792935at2"/>
<dbReference type="InterPro" id="IPR050463">
    <property type="entry name" value="Gfo/Idh/MocA_oxidrdct_glycsds"/>
</dbReference>
<organism evidence="4 5">
    <name type="scientific">Fulvimarina endophytica</name>
    <dbReference type="NCBI Taxonomy" id="2293836"/>
    <lineage>
        <taxon>Bacteria</taxon>
        <taxon>Pseudomonadati</taxon>
        <taxon>Pseudomonadota</taxon>
        <taxon>Alphaproteobacteria</taxon>
        <taxon>Hyphomicrobiales</taxon>
        <taxon>Aurantimonadaceae</taxon>
        <taxon>Fulvimarina</taxon>
    </lineage>
</organism>
<feature type="domain" description="GFO/IDH/MocA-like oxidoreductase" evidence="3">
    <location>
        <begin position="136"/>
        <end position="278"/>
    </location>
</feature>
<sequence length="374" mass="40333">MSARAPQKDRLIILGTGGIAARHAEKFGEIDSIEIVAAVDTNGERAQAFAQTHGIAKSFASLGEAIAWGEFDAAVNSTPDAVHKATTLDLLAAGKHVFCEKPLAPTHEDAMAMTEAAEAAGVVAMVNLTYRNAHAIQRARQMVEAGEIGAVRHVDANYLQSWLTGKHWGDWRTEERWLWRLSGSHGSKGVLGDIGIHLLDFVTFGSGLDISALQARMKTFDKAEGGAIGAYRFDVNDSVAMTVELANGALGVVHMSRYATGNLNDLHLTIYGDRGALRVWANQFDSTLETCLGAHIETATWERVACDPTPRNEQRFADAIRSGISGEPTFRHAAETQKILDLCFVSDAERRFVETGLGADGAPDGRGEVHRQAS</sequence>
<evidence type="ECO:0000313" key="4">
    <source>
        <dbReference type="EMBL" id="RFC64515.1"/>
    </source>
</evidence>
<evidence type="ECO:0000313" key="5">
    <source>
        <dbReference type="Proteomes" id="UP000264310"/>
    </source>
</evidence>
<dbReference type="AlphaFoldDB" id="A0A371X5L9"/>
<dbReference type="Gene3D" id="3.30.360.10">
    <property type="entry name" value="Dihydrodipicolinate Reductase, domain 2"/>
    <property type="match status" value="1"/>
</dbReference>
<protein>
    <submittedName>
        <fullName evidence="4">Gfo/Idh/MocA family oxidoreductase</fullName>
    </submittedName>
</protein>
<keyword evidence="1" id="KW-0560">Oxidoreductase</keyword>
<keyword evidence="5" id="KW-1185">Reference proteome</keyword>
<accession>A0A371X5L9</accession>
<evidence type="ECO:0000259" key="3">
    <source>
        <dbReference type="Pfam" id="PF22725"/>
    </source>
</evidence>
<name>A0A371X5L9_9HYPH</name>
<dbReference type="Pfam" id="PF22725">
    <property type="entry name" value="GFO_IDH_MocA_C3"/>
    <property type="match status" value="1"/>
</dbReference>
<dbReference type="GO" id="GO:0000166">
    <property type="term" value="F:nucleotide binding"/>
    <property type="evidence" value="ECO:0007669"/>
    <property type="project" value="InterPro"/>
</dbReference>
<dbReference type="SUPFAM" id="SSF55347">
    <property type="entry name" value="Glyceraldehyde-3-phosphate dehydrogenase-like, C-terminal domain"/>
    <property type="match status" value="1"/>
</dbReference>
<dbReference type="InterPro" id="IPR036291">
    <property type="entry name" value="NAD(P)-bd_dom_sf"/>
</dbReference>
<dbReference type="InterPro" id="IPR000683">
    <property type="entry name" value="Gfo/Idh/MocA-like_OxRdtase_N"/>
</dbReference>
<gene>
    <name evidence="4" type="ORF">DYI37_09480</name>
</gene>
<reference evidence="4 5" key="1">
    <citation type="submission" date="2018-08" db="EMBL/GenBank/DDBJ databases">
        <title>Fulvimarina sp. 85, whole genome shotgun sequence.</title>
        <authorList>
            <person name="Tuo L."/>
        </authorList>
    </citation>
    <scope>NUCLEOTIDE SEQUENCE [LARGE SCALE GENOMIC DNA]</scope>
    <source>
        <strain evidence="4 5">85</strain>
    </source>
</reference>
<dbReference type="RefSeq" id="WP_116682930.1">
    <property type="nucleotide sequence ID" value="NZ_QURL01000003.1"/>
</dbReference>
<comment type="caution">
    <text evidence="4">The sequence shown here is derived from an EMBL/GenBank/DDBJ whole genome shotgun (WGS) entry which is preliminary data.</text>
</comment>
<evidence type="ECO:0000259" key="2">
    <source>
        <dbReference type="Pfam" id="PF01408"/>
    </source>
</evidence>
<dbReference type="Proteomes" id="UP000264310">
    <property type="component" value="Unassembled WGS sequence"/>
</dbReference>
<evidence type="ECO:0000256" key="1">
    <source>
        <dbReference type="ARBA" id="ARBA00023002"/>
    </source>
</evidence>
<dbReference type="InterPro" id="IPR055170">
    <property type="entry name" value="GFO_IDH_MocA-like_dom"/>
</dbReference>
<feature type="domain" description="Gfo/Idh/MocA-like oxidoreductase N-terminal" evidence="2">
    <location>
        <begin position="11"/>
        <end position="127"/>
    </location>
</feature>